<dbReference type="SUPFAM" id="SSF144232">
    <property type="entry name" value="HIT/MYND zinc finger-like"/>
    <property type="match status" value="1"/>
</dbReference>
<sequence length="382" mass="43938">MAGYKPPTSRCYICPSTTNLFPCSRCSAVEYCSPSHQSQDATRHSTECNNIHESHQRFQTVHNGIKQTYNVTDEGMLPLFNRYIDGALFKHPLSIEYLTASEEYSNSLLSVEGSVAALELVYEHAVWMHCIAHDQNEPGFFVTAALLRMGRDEVCFRYLRAHEDDGAVRSMHSPAVELRRDLLGGFVNQPGIVDMLWGKIKIGEYITATSGLAAMLILFWWINDLKNIENFREVEGWLIQNLNRDVVYMIAETIPQTDFVRTKRLYENDNQKLIEKMETWMEYYFLKLAYQHAGIWQRLLEGIDNNGRFSSQFGSANLPAELCWRAWKDTPGAAEYLRGMVPKAVQWFKEKESLEQVKVAGGIRVDWEEEQMILFGEFLSTV</sequence>
<dbReference type="Gene3D" id="6.10.140.2220">
    <property type="match status" value="1"/>
</dbReference>
<evidence type="ECO:0000259" key="6">
    <source>
        <dbReference type="PROSITE" id="PS50865"/>
    </source>
</evidence>
<evidence type="ECO:0000256" key="2">
    <source>
        <dbReference type="ARBA" id="ARBA00022771"/>
    </source>
</evidence>
<evidence type="ECO:0000256" key="3">
    <source>
        <dbReference type="ARBA" id="ARBA00022833"/>
    </source>
</evidence>
<dbReference type="PROSITE" id="PS50865">
    <property type="entry name" value="ZF_MYND_2"/>
    <property type="match status" value="1"/>
</dbReference>
<reference evidence="7 8" key="1">
    <citation type="submission" date="2019-10" db="EMBL/GenBank/DDBJ databases">
        <authorList>
            <person name="Palmer J.M."/>
        </authorList>
    </citation>
    <scope>NUCLEOTIDE SEQUENCE [LARGE SCALE GENOMIC DNA]</scope>
    <source>
        <strain evidence="7 8">TWF718</strain>
    </source>
</reference>
<proteinExistence type="predicted"/>
<organism evidence="7 8">
    <name type="scientific">Orbilia javanica</name>
    <dbReference type="NCBI Taxonomy" id="47235"/>
    <lineage>
        <taxon>Eukaryota</taxon>
        <taxon>Fungi</taxon>
        <taxon>Dikarya</taxon>
        <taxon>Ascomycota</taxon>
        <taxon>Pezizomycotina</taxon>
        <taxon>Orbiliomycetes</taxon>
        <taxon>Orbiliales</taxon>
        <taxon>Orbiliaceae</taxon>
        <taxon>Orbilia</taxon>
    </lineage>
</organism>
<evidence type="ECO:0000256" key="4">
    <source>
        <dbReference type="PROSITE-ProRule" id="PRU00134"/>
    </source>
</evidence>
<dbReference type="Proteomes" id="UP001313282">
    <property type="component" value="Unassembled WGS sequence"/>
</dbReference>
<keyword evidence="1" id="KW-0479">Metal-binding</keyword>
<evidence type="ECO:0000313" key="8">
    <source>
        <dbReference type="Proteomes" id="UP001313282"/>
    </source>
</evidence>
<keyword evidence="8" id="KW-1185">Reference proteome</keyword>
<name>A0AAN8RNE4_9PEZI</name>
<keyword evidence="2 4" id="KW-0863">Zinc-finger</keyword>
<accession>A0AAN8RNE4</accession>
<keyword evidence="5" id="KW-0472">Membrane</keyword>
<dbReference type="EMBL" id="JAVHNR010000004">
    <property type="protein sequence ID" value="KAK6345268.1"/>
    <property type="molecule type" value="Genomic_DNA"/>
</dbReference>
<keyword evidence="5" id="KW-1133">Transmembrane helix</keyword>
<keyword evidence="5" id="KW-0812">Transmembrane</keyword>
<feature type="transmembrane region" description="Helical" evidence="5">
    <location>
        <begin position="205"/>
        <end position="222"/>
    </location>
</feature>
<dbReference type="InterPro" id="IPR002893">
    <property type="entry name" value="Znf_MYND"/>
</dbReference>
<evidence type="ECO:0000256" key="5">
    <source>
        <dbReference type="SAM" id="Phobius"/>
    </source>
</evidence>
<feature type="domain" description="MYND-type" evidence="6">
    <location>
        <begin position="11"/>
        <end position="48"/>
    </location>
</feature>
<gene>
    <name evidence="7" type="ORF">TWF718_007193</name>
</gene>
<dbReference type="Pfam" id="PF01753">
    <property type="entry name" value="zf-MYND"/>
    <property type="match status" value="1"/>
</dbReference>
<dbReference type="PROSITE" id="PS01360">
    <property type="entry name" value="ZF_MYND_1"/>
    <property type="match status" value="1"/>
</dbReference>
<dbReference type="AlphaFoldDB" id="A0AAN8RNE4"/>
<evidence type="ECO:0000256" key="1">
    <source>
        <dbReference type="ARBA" id="ARBA00022723"/>
    </source>
</evidence>
<evidence type="ECO:0000313" key="7">
    <source>
        <dbReference type="EMBL" id="KAK6345268.1"/>
    </source>
</evidence>
<keyword evidence="3" id="KW-0862">Zinc</keyword>
<comment type="caution">
    <text evidence="7">The sequence shown here is derived from an EMBL/GenBank/DDBJ whole genome shotgun (WGS) entry which is preliminary data.</text>
</comment>
<dbReference type="GO" id="GO:0008270">
    <property type="term" value="F:zinc ion binding"/>
    <property type="evidence" value="ECO:0007669"/>
    <property type="project" value="UniProtKB-KW"/>
</dbReference>
<protein>
    <recommendedName>
        <fullName evidence="6">MYND-type domain-containing protein</fullName>
    </recommendedName>
</protein>